<feature type="compositionally biased region" description="Basic and acidic residues" evidence="1">
    <location>
        <begin position="20"/>
        <end position="41"/>
    </location>
</feature>
<dbReference type="EMBL" id="KB405065">
    <property type="protein sequence ID" value="EMF56269.1"/>
    <property type="molecule type" value="Genomic_DNA"/>
</dbReference>
<organism evidence="2 3">
    <name type="scientific">Streptomyces bottropensis ATCC 25435</name>
    <dbReference type="NCBI Taxonomy" id="1054862"/>
    <lineage>
        <taxon>Bacteria</taxon>
        <taxon>Bacillati</taxon>
        <taxon>Actinomycetota</taxon>
        <taxon>Actinomycetes</taxon>
        <taxon>Kitasatosporales</taxon>
        <taxon>Streptomycetaceae</taxon>
        <taxon>Streptomyces</taxon>
    </lineage>
</organism>
<dbReference type="Proteomes" id="UP000030760">
    <property type="component" value="Unassembled WGS sequence"/>
</dbReference>
<reference evidence="3" key="1">
    <citation type="journal article" date="2013" name="Genome Announc.">
        <title>Draft Genome Sequence of Streptomyces bottropensis ATCC 25435, a Bottromycin-Producing Actinomycete.</title>
        <authorList>
            <person name="Zhang H."/>
            <person name="Zhou W."/>
            <person name="Zhuang Y."/>
            <person name="Liang X."/>
            <person name="Liu T."/>
        </authorList>
    </citation>
    <scope>NUCLEOTIDE SEQUENCE [LARGE SCALE GENOMIC DNA]</scope>
    <source>
        <strain evidence="3">ATCC 25435</strain>
    </source>
</reference>
<proteinExistence type="predicted"/>
<name>M3FVN4_9ACTN</name>
<sequence>MVTDFLRRQPGPRAGPPVADRPESGPEPEIHDLDPGPDRTS</sequence>
<protein>
    <submittedName>
        <fullName evidence="2">Uncharacterized protein</fullName>
    </submittedName>
</protein>
<feature type="region of interest" description="Disordered" evidence="1">
    <location>
        <begin position="1"/>
        <end position="41"/>
    </location>
</feature>
<evidence type="ECO:0000256" key="1">
    <source>
        <dbReference type="SAM" id="MobiDB-lite"/>
    </source>
</evidence>
<evidence type="ECO:0000313" key="2">
    <source>
        <dbReference type="EMBL" id="EMF56269.1"/>
    </source>
</evidence>
<evidence type="ECO:0000313" key="3">
    <source>
        <dbReference type="Proteomes" id="UP000030760"/>
    </source>
</evidence>
<gene>
    <name evidence="2" type="ORF">SBD_2301</name>
</gene>
<dbReference type="AlphaFoldDB" id="M3FVN4"/>
<accession>M3FVN4</accession>